<dbReference type="OrthoDB" id="3197455at2"/>
<sequence length="1040" mass="113583">MTFRGLFIGVDNYQNPGFRALGFAKRDAIALHALLSDNYPGPTSLVLDSDATKDRLLTEMRQLGRDSEPDDFVMITFSGHGTRTAELATHDADPARLADTAVRLDEFTELIDAIPSKRLLVALDCCFSGSALAKVLPEPQGGCMSRSSEPSPQDVLSRITGSGRLIFTATGKDQEAQESRTLRHGLLSYYLIRALLGDKNLPSDGKIRLGKLTDYLFTKISSHRLELKNEFQEPRFGGWAGDLSFPVLRAGPRYHATGDSWKPPRITHAFSSLGTYGIHEDIIAAWRQKFGKLNDLQVRAVNEAVLLDGNSALVSAPTSAGKTMIGEIASLRAVAQGRKAVFLLPTRALVNDQYDRFVDLYSAAGVRTIRVTGELRDDISRLFKGSYELAILTYEKYIGLLSGHPELLDHVGVLVVDEIHALALPERGPLLEMLFTWIKMRKRRGHALQIVGLSAVLDDADGLADWLDATPVRHEKRETVLREGVIGMDGRLVSRAGPGGDRPEDGEERVEQFLPHAVSSFDQLPVELTARLVEEGDQVIVFRATRHDVRTTARSLARRLGLPSAKTVISELPQGDDGQVNDLLRECLARGVAFHVSDLSDEERRLLEQSFKQPESGLRVLVSTTTLAQGVNLPADSVVICELEHPGTGERKYSVPEYKNMAGRAGRKGLTERGRSFVLAESPLEVQRIRQEYVLAAPGPIRSALRHTATDLRSSVLSAFTGPVAHLGRLTDEGIEEFFTWTFAAYQHRCAPSTAPFPGPSLSTAVAQLIESGFLEKSDSGLALTRLGEISIRSGLSVDSIDAVVQALKAVPDNGINRMTLICAAHLTAELHDVRFEQRSPRPDAERKSFESELKRQGVPEALVARVLGTRQRNGSGHGCARSALACLMWTRGMALSQIERAITLMLPPTARSTGPVRQAARRAADVMGAVLDIAAHVCPSADLGDLPDLLPVQLELGIPKEFVPLARHTERRIPRPVYLSLLREGFETIDAIVAGHQPLLLDVAGGDNLLLRNLLDAATAARAEADRPDLSDLLPLPVD</sequence>
<feature type="domain" description="Helicase ATP-binding" evidence="5">
    <location>
        <begin position="303"/>
        <end position="475"/>
    </location>
</feature>
<dbReference type="SUPFAM" id="SSF52129">
    <property type="entry name" value="Caspase-like"/>
    <property type="match status" value="1"/>
</dbReference>
<evidence type="ECO:0000259" key="6">
    <source>
        <dbReference type="PROSITE" id="PS51194"/>
    </source>
</evidence>
<keyword evidence="4" id="KW-0067">ATP-binding</keyword>
<dbReference type="Gene3D" id="3.40.50.1460">
    <property type="match status" value="1"/>
</dbReference>
<dbReference type="SMART" id="SM00490">
    <property type="entry name" value="HELICc"/>
    <property type="match status" value="1"/>
</dbReference>
<dbReference type="GO" id="GO:0004197">
    <property type="term" value="F:cysteine-type endopeptidase activity"/>
    <property type="evidence" value="ECO:0007669"/>
    <property type="project" value="InterPro"/>
</dbReference>
<dbReference type="GO" id="GO:0004386">
    <property type="term" value="F:helicase activity"/>
    <property type="evidence" value="ECO:0007669"/>
    <property type="project" value="UniProtKB-KW"/>
</dbReference>
<keyword evidence="2" id="KW-0378">Hydrolase</keyword>
<dbReference type="eggNOG" id="COG1204">
    <property type="taxonomic scope" value="Bacteria"/>
</dbReference>
<dbReference type="InterPro" id="IPR011600">
    <property type="entry name" value="Pept_C14_caspase"/>
</dbReference>
<keyword evidence="8" id="KW-1185">Reference proteome</keyword>
<dbReference type="Gene3D" id="3.40.50.300">
    <property type="entry name" value="P-loop containing nucleotide triphosphate hydrolases"/>
    <property type="match status" value="2"/>
</dbReference>
<dbReference type="eggNOG" id="COG4249">
    <property type="taxonomic scope" value="Bacteria"/>
</dbReference>
<feature type="domain" description="Helicase C-terminal" evidence="6">
    <location>
        <begin position="520"/>
        <end position="709"/>
    </location>
</feature>
<dbReference type="PROSITE" id="PS51194">
    <property type="entry name" value="HELICASE_CTER"/>
    <property type="match status" value="1"/>
</dbReference>
<dbReference type="Pfam" id="PF00271">
    <property type="entry name" value="Helicase_C"/>
    <property type="match status" value="1"/>
</dbReference>
<evidence type="ECO:0000256" key="4">
    <source>
        <dbReference type="ARBA" id="ARBA00022840"/>
    </source>
</evidence>
<proteinExistence type="predicted"/>
<dbReference type="PANTHER" id="PTHR47961">
    <property type="entry name" value="DNA POLYMERASE THETA, PUTATIVE (AFU_ORTHOLOGUE AFUA_1G05260)-RELATED"/>
    <property type="match status" value="1"/>
</dbReference>
<dbReference type="GO" id="GO:0006508">
    <property type="term" value="P:proteolysis"/>
    <property type="evidence" value="ECO:0007669"/>
    <property type="project" value="InterPro"/>
</dbReference>
<dbReference type="STRING" id="1901.BB341_25765"/>
<organism evidence="7 8">
    <name type="scientific">Streptomyces clavuligerus</name>
    <dbReference type="NCBI Taxonomy" id="1901"/>
    <lineage>
        <taxon>Bacteria</taxon>
        <taxon>Bacillati</taxon>
        <taxon>Actinomycetota</taxon>
        <taxon>Actinomycetes</taxon>
        <taxon>Kitasatosporales</taxon>
        <taxon>Streptomycetaceae</taxon>
        <taxon>Streptomyces</taxon>
    </lineage>
</organism>
<dbReference type="PROSITE" id="PS51192">
    <property type="entry name" value="HELICASE_ATP_BIND_1"/>
    <property type="match status" value="1"/>
</dbReference>
<evidence type="ECO:0000313" key="7">
    <source>
        <dbReference type="EMBL" id="EFG05486.1"/>
    </source>
</evidence>
<accession>E2Q8F4</accession>
<evidence type="ECO:0000256" key="1">
    <source>
        <dbReference type="ARBA" id="ARBA00022741"/>
    </source>
</evidence>
<keyword evidence="1" id="KW-0547">Nucleotide-binding</keyword>
<dbReference type="Proteomes" id="UP000002357">
    <property type="component" value="Chromosome"/>
</dbReference>
<protein>
    <submittedName>
        <fullName evidence="7">DEAD/DEAH box helicase domain-containing protein</fullName>
    </submittedName>
</protein>
<dbReference type="GO" id="GO:0003676">
    <property type="term" value="F:nucleic acid binding"/>
    <property type="evidence" value="ECO:0007669"/>
    <property type="project" value="InterPro"/>
</dbReference>
<dbReference type="SUPFAM" id="SSF52540">
    <property type="entry name" value="P-loop containing nucleoside triphosphate hydrolases"/>
    <property type="match status" value="1"/>
</dbReference>
<evidence type="ECO:0000259" key="5">
    <source>
        <dbReference type="PROSITE" id="PS51192"/>
    </source>
</evidence>
<dbReference type="Pfam" id="PF00656">
    <property type="entry name" value="Peptidase_C14"/>
    <property type="match status" value="1"/>
</dbReference>
<dbReference type="EMBL" id="CM000913">
    <property type="protein sequence ID" value="EFG05486.1"/>
    <property type="molecule type" value="Genomic_DNA"/>
</dbReference>
<dbReference type="Pfam" id="PF00270">
    <property type="entry name" value="DEAD"/>
    <property type="match status" value="1"/>
</dbReference>
<gene>
    <name evidence="7" type="ORF">SCLAV_0410</name>
</gene>
<dbReference type="SMART" id="SM00487">
    <property type="entry name" value="DEXDc"/>
    <property type="match status" value="1"/>
</dbReference>
<dbReference type="AlphaFoldDB" id="E2Q8F4"/>
<evidence type="ECO:0000313" key="8">
    <source>
        <dbReference type="Proteomes" id="UP000002357"/>
    </source>
</evidence>
<dbReference type="GO" id="GO:0005524">
    <property type="term" value="F:ATP binding"/>
    <property type="evidence" value="ECO:0007669"/>
    <property type="project" value="UniProtKB-KW"/>
</dbReference>
<name>E2Q8F4_STRCL</name>
<dbReference type="InterPro" id="IPR014001">
    <property type="entry name" value="Helicase_ATP-bd"/>
</dbReference>
<reference evidence="7 8" key="1">
    <citation type="journal article" date="2010" name="Genome Biol. Evol.">
        <title>The sequence of a 1.8-mb bacterial linear plasmid reveals a rich evolutionary reservoir of secondary metabolic pathways.</title>
        <authorList>
            <person name="Medema M.H."/>
            <person name="Trefzer A."/>
            <person name="Kovalchuk A."/>
            <person name="van den Berg M."/>
            <person name="Mueller U."/>
            <person name="Heijne W."/>
            <person name="Wu L."/>
            <person name="Alam M.T."/>
            <person name="Ronning C.M."/>
            <person name="Nierman W.C."/>
            <person name="Bovenberg R.A.L."/>
            <person name="Breitling R."/>
            <person name="Takano E."/>
        </authorList>
    </citation>
    <scope>NUCLEOTIDE SEQUENCE [LARGE SCALE GENOMIC DNA]</scope>
    <source>
        <strain evidence="8">ATCC 27064 / DSM 738 / JCM 4710 / NBRC 13307 / NCIMB 12785 / NRRL 3585 / VKM Ac-602</strain>
    </source>
</reference>
<evidence type="ECO:0000256" key="2">
    <source>
        <dbReference type="ARBA" id="ARBA00022801"/>
    </source>
</evidence>
<dbReference type="InterPro" id="IPR029030">
    <property type="entry name" value="Caspase-like_dom_sf"/>
</dbReference>
<dbReference type="KEGG" id="sclf:BB341_25765"/>
<dbReference type="InterPro" id="IPR050474">
    <property type="entry name" value="Hel308_SKI2-like"/>
</dbReference>
<dbReference type="PANTHER" id="PTHR47961:SF6">
    <property type="entry name" value="DNA-DIRECTED DNA POLYMERASE"/>
    <property type="match status" value="1"/>
</dbReference>
<dbReference type="InterPro" id="IPR001650">
    <property type="entry name" value="Helicase_C-like"/>
</dbReference>
<keyword evidence="3 7" id="KW-0347">Helicase</keyword>
<dbReference type="InterPro" id="IPR011545">
    <property type="entry name" value="DEAD/DEAH_box_helicase_dom"/>
</dbReference>
<evidence type="ECO:0000256" key="3">
    <source>
        <dbReference type="ARBA" id="ARBA00022806"/>
    </source>
</evidence>
<dbReference type="InterPro" id="IPR027417">
    <property type="entry name" value="P-loop_NTPase"/>
</dbReference>